<organism evidence="1 2">
    <name type="scientific">Metabacillus endolithicus</name>
    <dbReference type="NCBI Taxonomy" id="1535204"/>
    <lineage>
        <taxon>Bacteria</taxon>
        <taxon>Bacillati</taxon>
        <taxon>Bacillota</taxon>
        <taxon>Bacilli</taxon>
        <taxon>Bacillales</taxon>
        <taxon>Bacillaceae</taxon>
        <taxon>Metabacillus</taxon>
    </lineage>
</organism>
<comment type="caution">
    <text evidence="1">The sequence shown here is derived from an EMBL/GenBank/DDBJ whole genome shotgun (WGS) entry which is preliminary data.</text>
</comment>
<evidence type="ECO:0000313" key="2">
    <source>
        <dbReference type="Proteomes" id="UP001597318"/>
    </source>
</evidence>
<sequence length="55" mass="6590">MKEMKTDIEWEIGRDGLHAGDEDQHCMEKQWRWSSCKAIKTIIVYKTIEEGLHKR</sequence>
<dbReference type="RefSeq" id="WP_247345264.1">
    <property type="nucleotide sequence ID" value="NZ_CP095550.1"/>
</dbReference>
<gene>
    <name evidence="1" type="ORF">ACFSKK_07645</name>
</gene>
<dbReference type="Proteomes" id="UP001597318">
    <property type="component" value="Unassembled WGS sequence"/>
</dbReference>
<proteinExistence type="predicted"/>
<reference evidence="2" key="1">
    <citation type="journal article" date="2019" name="Int. J. Syst. Evol. Microbiol.">
        <title>The Global Catalogue of Microorganisms (GCM) 10K type strain sequencing project: providing services to taxonomists for standard genome sequencing and annotation.</title>
        <authorList>
            <consortium name="The Broad Institute Genomics Platform"/>
            <consortium name="The Broad Institute Genome Sequencing Center for Infectious Disease"/>
            <person name="Wu L."/>
            <person name="Ma J."/>
        </authorList>
    </citation>
    <scope>NUCLEOTIDE SEQUENCE [LARGE SCALE GENOMIC DNA]</scope>
    <source>
        <strain evidence="2">CGMCC 1.15474</strain>
    </source>
</reference>
<name>A0ABW5BXC6_9BACI</name>
<protein>
    <submittedName>
        <fullName evidence="1">Uncharacterized protein</fullName>
    </submittedName>
</protein>
<accession>A0ABW5BXC6</accession>
<dbReference type="EMBL" id="JBHUIK010000002">
    <property type="protein sequence ID" value="MFD2213544.1"/>
    <property type="molecule type" value="Genomic_DNA"/>
</dbReference>
<evidence type="ECO:0000313" key="1">
    <source>
        <dbReference type="EMBL" id="MFD2213544.1"/>
    </source>
</evidence>
<keyword evidence="2" id="KW-1185">Reference proteome</keyword>